<proteinExistence type="predicted"/>
<name>A0A975BI79_9BACT</name>
<organism evidence="1 2">
    <name type="scientific">Desulfonema magnum</name>
    <dbReference type="NCBI Taxonomy" id="45655"/>
    <lineage>
        <taxon>Bacteria</taxon>
        <taxon>Pseudomonadati</taxon>
        <taxon>Thermodesulfobacteriota</taxon>
        <taxon>Desulfobacteria</taxon>
        <taxon>Desulfobacterales</taxon>
        <taxon>Desulfococcaceae</taxon>
        <taxon>Desulfonema</taxon>
    </lineage>
</organism>
<sequence>MLTSEAVSEPRYLWLKKASFDENAARSFFSRLLPDTVIRTVIAKFSNDSKKNDMVIF</sequence>
<dbReference type="EMBL" id="CP061800">
    <property type="protein sequence ID" value="QTA85987.1"/>
    <property type="molecule type" value="Genomic_DNA"/>
</dbReference>
<dbReference type="Proteomes" id="UP000663722">
    <property type="component" value="Chromosome"/>
</dbReference>
<dbReference type="KEGG" id="dmm:dnm_020040"/>
<accession>A0A975BI79</accession>
<protein>
    <submittedName>
        <fullName evidence="1">Uncharacterized protein</fullName>
    </submittedName>
</protein>
<evidence type="ECO:0000313" key="2">
    <source>
        <dbReference type="Proteomes" id="UP000663722"/>
    </source>
</evidence>
<dbReference type="AlphaFoldDB" id="A0A975BI79"/>
<reference evidence="1" key="1">
    <citation type="journal article" date="2021" name="Microb. Physiol.">
        <title>Proteogenomic Insights into the Physiology of Marine, Sulfate-Reducing, Filamentous Desulfonema limicola and Desulfonema magnum.</title>
        <authorList>
            <person name="Schnaars V."/>
            <person name="Wohlbrand L."/>
            <person name="Scheve S."/>
            <person name="Hinrichs C."/>
            <person name="Reinhardt R."/>
            <person name="Rabus R."/>
        </authorList>
    </citation>
    <scope>NUCLEOTIDE SEQUENCE</scope>
    <source>
        <strain evidence="1">4be13</strain>
    </source>
</reference>
<evidence type="ECO:0000313" key="1">
    <source>
        <dbReference type="EMBL" id="QTA85987.1"/>
    </source>
</evidence>
<keyword evidence="2" id="KW-1185">Reference proteome</keyword>
<gene>
    <name evidence="1" type="ORF">dnm_020040</name>
</gene>